<protein>
    <recommendedName>
        <fullName evidence="5">Cell wall protein</fullName>
    </recommendedName>
</protein>
<evidence type="ECO:0008006" key="5">
    <source>
        <dbReference type="Google" id="ProtNLM"/>
    </source>
</evidence>
<evidence type="ECO:0000256" key="1">
    <source>
        <dbReference type="SAM" id="MobiDB-lite"/>
    </source>
</evidence>
<dbReference type="Proteomes" id="UP000664132">
    <property type="component" value="Unassembled WGS sequence"/>
</dbReference>
<evidence type="ECO:0000313" key="4">
    <source>
        <dbReference type="Proteomes" id="UP000664132"/>
    </source>
</evidence>
<feature type="chain" id="PRO_5034704932" description="Cell wall protein" evidence="2">
    <location>
        <begin position="18"/>
        <end position="217"/>
    </location>
</feature>
<feature type="signal peptide" evidence="2">
    <location>
        <begin position="1"/>
        <end position="17"/>
    </location>
</feature>
<keyword evidence="2" id="KW-0732">Signal</keyword>
<comment type="caution">
    <text evidence="3">The sequence shown here is derived from an EMBL/GenBank/DDBJ whole genome shotgun (WGS) entry which is preliminary data.</text>
</comment>
<evidence type="ECO:0000256" key="2">
    <source>
        <dbReference type="SAM" id="SignalP"/>
    </source>
</evidence>
<dbReference type="EMBL" id="JAFJYH010000345">
    <property type="protein sequence ID" value="KAG4412914.1"/>
    <property type="molecule type" value="Genomic_DNA"/>
</dbReference>
<sequence length="217" mass="21680">MQLLALITLSLTTSTLALPTIFSPTLTVRQEASAAQMAAASGKPSPSPPASTGTASSGNSTAAGGACSSQVMALAAGIQSNIDDQNNELTTVNALGMVLAQNPIDMTLYGATQTSLMGFVTKGIVIRENNQKLAPAGNAALDGLAKVANAQMEELSLTMSLAVPASGAVDPVAAGKTVETLKKDFAGGIDQNKMNLAAAMSGCTATAATPAKIVVVE</sequence>
<feature type="region of interest" description="Disordered" evidence="1">
    <location>
        <begin position="37"/>
        <end position="61"/>
    </location>
</feature>
<name>A0A8H7T3Q5_9HELO</name>
<organism evidence="3 4">
    <name type="scientific">Cadophora malorum</name>
    <dbReference type="NCBI Taxonomy" id="108018"/>
    <lineage>
        <taxon>Eukaryota</taxon>
        <taxon>Fungi</taxon>
        <taxon>Dikarya</taxon>
        <taxon>Ascomycota</taxon>
        <taxon>Pezizomycotina</taxon>
        <taxon>Leotiomycetes</taxon>
        <taxon>Helotiales</taxon>
        <taxon>Ploettnerulaceae</taxon>
        <taxon>Cadophora</taxon>
    </lineage>
</organism>
<accession>A0A8H7T3Q5</accession>
<gene>
    <name evidence="3" type="ORF">IFR04_013957</name>
</gene>
<evidence type="ECO:0000313" key="3">
    <source>
        <dbReference type="EMBL" id="KAG4412914.1"/>
    </source>
</evidence>
<proteinExistence type="predicted"/>
<dbReference type="OrthoDB" id="3638982at2759"/>
<reference evidence="3" key="1">
    <citation type="submission" date="2021-02" db="EMBL/GenBank/DDBJ databases">
        <title>Genome sequence Cadophora malorum strain M34.</title>
        <authorList>
            <person name="Stefanovic E."/>
            <person name="Vu D."/>
            <person name="Scully C."/>
            <person name="Dijksterhuis J."/>
            <person name="Roader J."/>
            <person name="Houbraken J."/>
        </authorList>
    </citation>
    <scope>NUCLEOTIDE SEQUENCE</scope>
    <source>
        <strain evidence="3">M34</strain>
    </source>
</reference>
<dbReference type="AlphaFoldDB" id="A0A8H7T3Q5"/>
<keyword evidence="4" id="KW-1185">Reference proteome</keyword>